<feature type="chain" id="PRO_5041942025" evidence="1">
    <location>
        <begin position="26"/>
        <end position="171"/>
    </location>
</feature>
<comment type="caution">
    <text evidence="2">The sequence shown here is derived from an EMBL/GenBank/DDBJ whole genome shotgun (WGS) entry which is preliminary data.</text>
</comment>
<sequence length="171" mass="19312">MNNIWKIISLFFAILLIIIFPVVSAEHLKCYWCHSSVALRNPDCEKVTKKSEVSGAWCKVESHLCYTFNTTQRSESIINAPFLARGCIRKGARQTWEGTWVFCTTALCNNKHNYFGFQEVITTAPPTTVTNATATTTATTKKNAANYVQQMPLIQYILGIIILLKTWSNLL</sequence>
<organism evidence="2 3">
    <name type="scientific">Diploptera punctata</name>
    <name type="common">Pacific beetle cockroach</name>
    <dbReference type="NCBI Taxonomy" id="6984"/>
    <lineage>
        <taxon>Eukaryota</taxon>
        <taxon>Metazoa</taxon>
        <taxon>Ecdysozoa</taxon>
        <taxon>Arthropoda</taxon>
        <taxon>Hexapoda</taxon>
        <taxon>Insecta</taxon>
        <taxon>Pterygota</taxon>
        <taxon>Neoptera</taxon>
        <taxon>Polyneoptera</taxon>
        <taxon>Dictyoptera</taxon>
        <taxon>Blattodea</taxon>
        <taxon>Blaberoidea</taxon>
        <taxon>Blaberidae</taxon>
        <taxon>Diplopterinae</taxon>
        <taxon>Diploptera</taxon>
    </lineage>
</organism>
<dbReference type="Proteomes" id="UP001233999">
    <property type="component" value="Unassembled WGS sequence"/>
</dbReference>
<feature type="signal peptide" evidence="1">
    <location>
        <begin position="1"/>
        <end position="25"/>
    </location>
</feature>
<accession>A0AAD7ZTC9</accession>
<reference evidence="2" key="1">
    <citation type="journal article" date="2023" name="IScience">
        <title>Live-bearing cockroach genome reveals convergent evolutionary mechanisms linked to viviparity in insects and beyond.</title>
        <authorList>
            <person name="Fouks B."/>
            <person name="Harrison M.C."/>
            <person name="Mikhailova A.A."/>
            <person name="Marchal E."/>
            <person name="English S."/>
            <person name="Carruthers M."/>
            <person name="Jennings E.C."/>
            <person name="Chiamaka E.L."/>
            <person name="Frigard R.A."/>
            <person name="Pippel M."/>
            <person name="Attardo G.M."/>
            <person name="Benoit J.B."/>
            <person name="Bornberg-Bauer E."/>
            <person name="Tobe S.S."/>
        </authorList>
    </citation>
    <scope>NUCLEOTIDE SEQUENCE</scope>
    <source>
        <strain evidence="2">Stay&amp;Tobe</strain>
    </source>
</reference>
<gene>
    <name evidence="2" type="ORF">L9F63_020035</name>
</gene>
<evidence type="ECO:0000313" key="3">
    <source>
        <dbReference type="Proteomes" id="UP001233999"/>
    </source>
</evidence>
<protein>
    <submittedName>
        <fullName evidence="2">Uncharacterized protein</fullName>
    </submittedName>
</protein>
<dbReference type="EMBL" id="JASPKZ010007173">
    <property type="protein sequence ID" value="KAJ9586327.1"/>
    <property type="molecule type" value="Genomic_DNA"/>
</dbReference>
<evidence type="ECO:0000256" key="1">
    <source>
        <dbReference type="SAM" id="SignalP"/>
    </source>
</evidence>
<dbReference type="AlphaFoldDB" id="A0AAD7ZTC9"/>
<keyword evidence="1" id="KW-0732">Signal</keyword>
<proteinExistence type="predicted"/>
<name>A0AAD7ZTC9_DIPPU</name>
<keyword evidence="3" id="KW-1185">Reference proteome</keyword>
<reference evidence="2" key="2">
    <citation type="submission" date="2023-05" db="EMBL/GenBank/DDBJ databases">
        <authorList>
            <person name="Fouks B."/>
        </authorList>
    </citation>
    <scope>NUCLEOTIDE SEQUENCE</scope>
    <source>
        <strain evidence="2">Stay&amp;Tobe</strain>
        <tissue evidence="2">Testes</tissue>
    </source>
</reference>
<evidence type="ECO:0000313" key="2">
    <source>
        <dbReference type="EMBL" id="KAJ9586327.1"/>
    </source>
</evidence>